<evidence type="ECO:0000256" key="8">
    <source>
        <dbReference type="SAM" id="Phobius"/>
    </source>
</evidence>
<evidence type="ECO:0000256" key="6">
    <source>
        <dbReference type="ARBA" id="ARBA00022989"/>
    </source>
</evidence>
<dbReference type="PANTHER" id="PTHR22907">
    <property type="entry name" value="GH04558P"/>
    <property type="match status" value="1"/>
</dbReference>
<dbReference type="SMART" id="SM00241">
    <property type="entry name" value="ZP"/>
    <property type="match status" value="1"/>
</dbReference>
<keyword evidence="3" id="KW-1003">Cell membrane</keyword>
<evidence type="ECO:0000313" key="11">
    <source>
        <dbReference type="EMBL" id="KAK0428860.1"/>
    </source>
</evidence>
<dbReference type="InterPro" id="IPR056953">
    <property type="entry name" value="CUT_N"/>
</dbReference>
<dbReference type="Proteomes" id="UP001175271">
    <property type="component" value="Unassembled WGS sequence"/>
</dbReference>
<feature type="domain" description="ZP" evidence="10">
    <location>
        <begin position="40"/>
        <end position="285"/>
    </location>
</feature>
<keyword evidence="4 8" id="KW-0812">Transmembrane</keyword>
<accession>A0AA39IQZ3</accession>
<keyword evidence="5 9" id="KW-0732">Signal</keyword>
<dbReference type="PROSITE" id="PS51034">
    <property type="entry name" value="ZP_2"/>
    <property type="match status" value="1"/>
</dbReference>
<dbReference type="InterPro" id="IPR001507">
    <property type="entry name" value="ZP_dom"/>
</dbReference>
<evidence type="ECO:0000256" key="4">
    <source>
        <dbReference type="ARBA" id="ARBA00022692"/>
    </source>
</evidence>
<protein>
    <recommendedName>
        <fullName evidence="10">ZP domain-containing protein</fullName>
    </recommendedName>
</protein>
<feature type="transmembrane region" description="Helical" evidence="8">
    <location>
        <begin position="340"/>
        <end position="365"/>
    </location>
</feature>
<dbReference type="InterPro" id="IPR051962">
    <property type="entry name" value="Cuticlin"/>
</dbReference>
<evidence type="ECO:0000313" key="12">
    <source>
        <dbReference type="Proteomes" id="UP001175271"/>
    </source>
</evidence>
<comment type="caution">
    <text evidence="11">The sequence shown here is derived from an EMBL/GenBank/DDBJ whole genome shotgun (WGS) entry which is preliminary data.</text>
</comment>
<evidence type="ECO:0000256" key="5">
    <source>
        <dbReference type="ARBA" id="ARBA00022729"/>
    </source>
</evidence>
<gene>
    <name evidence="11" type="ORF">QR680_011049</name>
</gene>
<comment type="subcellular location">
    <subcellularLocation>
        <location evidence="1">Cell membrane</location>
        <topology evidence="1">Single-pass type I membrane protein</topology>
    </subcellularLocation>
</comment>
<dbReference type="AlphaFoldDB" id="A0AA39IQZ3"/>
<feature type="chain" id="PRO_5041405242" description="ZP domain-containing protein" evidence="9">
    <location>
        <begin position="27"/>
        <end position="368"/>
    </location>
</feature>
<dbReference type="Pfam" id="PF25057">
    <property type="entry name" value="CUT_N"/>
    <property type="match status" value="1"/>
</dbReference>
<name>A0AA39IQZ3_9BILA</name>
<proteinExistence type="predicted"/>
<sequence>MSTFRRPSTLLTVALLALGPVAVIRAIPVDNNVEGEPEITCGPDAIDINFKTRNPFTGRLYVKGRFDNGDCRNEQVGRKFTGITLNFEVCGVTRLRSLNPRGIFASTTIVISFHPLFVTKVDRVYKIQCFYMEADKTVRNQLDVSEMTTALATHNVPMPVCRYDILDGGPHGAPVKFATIGQQVYHQWKCESETTDTFCMIVHSCKVDDERGTSVPMLDADGCSLDKYVLNNLEYPEDLTAGQEAHVFKFADRPALFFQCQIAITLKEPATDCARPNCQAPERKRRAVEGPPVEFPFDNSIDVASQTIEAIETFYEAPTLPAIESGGVVPRLNQVSAHCFGIFSLGAVLLCLGVLLLGAIGGILLKRT</sequence>
<evidence type="ECO:0000259" key="10">
    <source>
        <dbReference type="PROSITE" id="PS51034"/>
    </source>
</evidence>
<keyword evidence="2" id="KW-0193">Cuticle</keyword>
<dbReference type="GO" id="GO:0042302">
    <property type="term" value="F:structural constituent of cuticle"/>
    <property type="evidence" value="ECO:0007669"/>
    <property type="project" value="UniProtKB-KW"/>
</dbReference>
<dbReference type="InterPro" id="IPR042235">
    <property type="entry name" value="ZP-C_dom"/>
</dbReference>
<dbReference type="InterPro" id="IPR057475">
    <property type="entry name" value="CUT_C"/>
</dbReference>
<dbReference type="GO" id="GO:0005886">
    <property type="term" value="C:plasma membrane"/>
    <property type="evidence" value="ECO:0007669"/>
    <property type="project" value="UniProtKB-SubCell"/>
</dbReference>
<evidence type="ECO:0000256" key="9">
    <source>
        <dbReference type="SAM" id="SignalP"/>
    </source>
</evidence>
<reference evidence="11" key="1">
    <citation type="submission" date="2023-06" db="EMBL/GenBank/DDBJ databases">
        <title>Genomic analysis of the entomopathogenic nematode Steinernema hermaphroditum.</title>
        <authorList>
            <person name="Schwarz E.M."/>
            <person name="Heppert J.K."/>
            <person name="Baniya A."/>
            <person name="Schwartz H.T."/>
            <person name="Tan C.-H."/>
            <person name="Antoshechkin I."/>
            <person name="Sternberg P.W."/>
            <person name="Goodrich-Blair H."/>
            <person name="Dillman A.R."/>
        </authorList>
    </citation>
    <scope>NUCLEOTIDE SEQUENCE</scope>
    <source>
        <strain evidence="11">PS9179</strain>
        <tissue evidence="11">Whole animal</tissue>
    </source>
</reference>
<evidence type="ECO:0000256" key="7">
    <source>
        <dbReference type="ARBA" id="ARBA00023136"/>
    </source>
</evidence>
<feature type="signal peptide" evidence="9">
    <location>
        <begin position="1"/>
        <end position="26"/>
    </location>
</feature>
<evidence type="ECO:0000256" key="3">
    <source>
        <dbReference type="ARBA" id="ARBA00022475"/>
    </source>
</evidence>
<organism evidence="11 12">
    <name type="scientific">Steinernema hermaphroditum</name>
    <dbReference type="NCBI Taxonomy" id="289476"/>
    <lineage>
        <taxon>Eukaryota</taxon>
        <taxon>Metazoa</taxon>
        <taxon>Ecdysozoa</taxon>
        <taxon>Nematoda</taxon>
        <taxon>Chromadorea</taxon>
        <taxon>Rhabditida</taxon>
        <taxon>Tylenchina</taxon>
        <taxon>Panagrolaimomorpha</taxon>
        <taxon>Strongyloidoidea</taxon>
        <taxon>Steinernematidae</taxon>
        <taxon>Steinernema</taxon>
    </lineage>
</organism>
<keyword evidence="7 8" id="KW-0472">Membrane</keyword>
<keyword evidence="6 8" id="KW-1133">Transmembrane helix</keyword>
<evidence type="ECO:0000256" key="1">
    <source>
        <dbReference type="ARBA" id="ARBA00004251"/>
    </source>
</evidence>
<dbReference type="EMBL" id="JAUCMV010000001">
    <property type="protein sequence ID" value="KAK0428860.1"/>
    <property type="molecule type" value="Genomic_DNA"/>
</dbReference>
<dbReference type="Pfam" id="PF25301">
    <property type="entry name" value="CUT_C"/>
    <property type="match status" value="1"/>
</dbReference>
<evidence type="ECO:0000256" key="2">
    <source>
        <dbReference type="ARBA" id="ARBA00022460"/>
    </source>
</evidence>
<dbReference type="PANTHER" id="PTHR22907:SF51">
    <property type="entry name" value="CUTICLIN-1"/>
    <property type="match status" value="1"/>
</dbReference>
<keyword evidence="12" id="KW-1185">Reference proteome</keyword>
<dbReference type="Gene3D" id="2.60.40.4100">
    <property type="entry name" value="Zona pellucida, ZP-C domain"/>
    <property type="match status" value="1"/>
</dbReference>